<evidence type="ECO:0000313" key="2">
    <source>
        <dbReference type="EMBL" id="MDG0810569.1"/>
    </source>
</evidence>
<dbReference type="Proteomes" id="UP001153404">
    <property type="component" value="Unassembled WGS sequence"/>
</dbReference>
<keyword evidence="1" id="KW-0472">Membrane</keyword>
<organism evidence="2 3">
    <name type="scientific">Cohnella rhizosphaerae</name>
    <dbReference type="NCBI Taxonomy" id="1457232"/>
    <lineage>
        <taxon>Bacteria</taxon>
        <taxon>Bacillati</taxon>
        <taxon>Bacillota</taxon>
        <taxon>Bacilli</taxon>
        <taxon>Bacillales</taxon>
        <taxon>Paenibacillaceae</taxon>
        <taxon>Cohnella</taxon>
    </lineage>
</organism>
<gene>
    <name evidence="2" type="ORF">OMP40_15270</name>
</gene>
<comment type="caution">
    <text evidence="2">The sequence shown here is derived from an EMBL/GenBank/DDBJ whole genome shotgun (WGS) entry which is preliminary data.</text>
</comment>
<protein>
    <submittedName>
        <fullName evidence="2">Uncharacterized protein</fullName>
    </submittedName>
</protein>
<name>A0A9X4QTM3_9BACL</name>
<keyword evidence="1" id="KW-1133">Transmembrane helix</keyword>
<dbReference type="RefSeq" id="WP_277532471.1">
    <property type="nucleotide sequence ID" value="NZ_JAPDIA010000003.1"/>
</dbReference>
<keyword evidence="1" id="KW-0812">Transmembrane</keyword>
<dbReference type="EMBL" id="JAPDIA010000003">
    <property type="protein sequence ID" value="MDG0810569.1"/>
    <property type="molecule type" value="Genomic_DNA"/>
</dbReference>
<reference evidence="2" key="1">
    <citation type="submission" date="2022-10" db="EMBL/GenBank/DDBJ databases">
        <title>Comparative genomic analysis of Cohnella hashimotonis sp. nov., isolated from the International Space Station.</title>
        <authorList>
            <person name="Simpson A."/>
            <person name="Venkateswaran K."/>
        </authorList>
    </citation>
    <scope>NUCLEOTIDE SEQUENCE</scope>
    <source>
        <strain evidence="2">DSM 28161</strain>
    </source>
</reference>
<evidence type="ECO:0000313" key="3">
    <source>
        <dbReference type="Proteomes" id="UP001153404"/>
    </source>
</evidence>
<dbReference type="AlphaFoldDB" id="A0A9X4QTM3"/>
<keyword evidence="3" id="KW-1185">Reference proteome</keyword>
<accession>A0A9X4QTM3</accession>
<proteinExistence type="predicted"/>
<feature type="transmembrane region" description="Helical" evidence="1">
    <location>
        <begin position="57"/>
        <end position="77"/>
    </location>
</feature>
<sequence>MGMYEFCVKHQNRRVRVTTHNGAFEGTIVGVDWDNLYLKPAKGELTLSAWGRGYGVYGGWGAGILALSLFTLLAIALI</sequence>
<evidence type="ECO:0000256" key="1">
    <source>
        <dbReference type="SAM" id="Phobius"/>
    </source>
</evidence>